<name>A0A7V9AA48_9BACT</name>
<keyword evidence="3" id="KW-1003">Cell membrane</keyword>
<evidence type="ECO:0000256" key="5">
    <source>
        <dbReference type="ARBA" id="ARBA00022989"/>
    </source>
</evidence>
<evidence type="ECO:0000256" key="7">
    <source>
        <dbReference type="RuleBase" id="RU003879"/>
    </source>
</evidence>
<keyword evidence="6 8" id="KW-0472">Membrane</keyword>
<evidence type="ECO:0000313" key="10">
    <source>
        <dbReference type="Proteomes" id="UP000542342"/>
    </source>
</evidence>
<dbReference type="PANTHER" id="PTHR30558">
    <property type="entry name" value="EXBD MEMBRANE COMPONENT OF PMF-DRIVEN MACROMOLECULE IMPORT SYSTEM"/>
    <property type="match status" value="1"/>
</dbReference>
<keyword evidence="7" id="KW-0813">Transport</keyword>
<comment type="caution">
    <text evidence="9">The sequence shown here is derived from an EMBL/GenBank/DDBJ whole genome shotgun (WGS) entry which is preliminary data.</text>
</comment>
<dbReference type="Gene3D" id="3.30.420.270">
    <property type="match status" value="1"/>
</dbReference>
<dbReference type="RefSeq" id="WP_194536072.1">
    <property type="nucleotide sequence ID" value="NZ_JACEFB010000001.1"/>
</dbReference>
<gene>
    <name evidence="9" type="ORF">H0921_00480</name>
</gene>
<keyword evidence="5 8" id="KW-1133">Transmembrane helix</keyword>
<sequence>MSSWLVRPEGSPQAIRLASPEEVLAGIREGHWLPSDEVQGPGENQWRSIDTHPQLADSVAEWLTPPRLQEDETHLDMNPLIDVCLVLLIFFILTITYASLERAIDVPPLNPDKKGPAQVNYKDIKDQVFVVTARMDGNRPVVRIEKQEVPIHQIAKEMKRIIDSTGRREMVLDVDKAVPWGIVTAILDAAKGNGVRNILNNRRG</sequence>
<dbReference type="GO" id="GO:0005886">
    <property type="term" value="C:plasma membrane"/>
    <property type="evidence" value="ECO:0007669"/>
    <property type="project" value="UniProtKB-SubCell"/>
</dbReference>
<evidence type="ECO:0000256" key="2">
    <source>
        <dbReference type="ARBA" id="ARBA00005811"/>
    </source>
</evidence>
<protein>
    <submittedName>
        <fullName evidence="9">Biopolymer transporter ExbD</fullName>
    </submittedName>
</protein>
<evidence type="ECO:0000256" key="6">
    <source>
        <dbReference type="ARBA" id="ARBA00023136"/>
    </source>
</evidence>
<evidence type="ECO:0000256" key="3">
    <source>
        <dbReference type="ARBA" id="ARBA00022475"/>
    </source>
</evidence>
<accession>A0A7V9AA48</accession>
<keyword evidence="7" id="KW-0653">Protein transport</keyword>
<comment type="similarity">
    <text evidence="2 7">Belongs to the ExbD/TolR family.</text>
</comment>
<dbReference type="Pfam" id="PF02472">
    <property type="entry name" value="ExbD"/>
    <property type="match status" value="1"/>
</dbReference>
<evidence type="ECO:0000256" key="4">
    <source>
        <dbReference type="ARBA" id="ARBA00022692"/>
    </source>
</evidence>
<feature type="transmembrane region" description="Helical" evidence="8">
    <location>
        <begin position="80"/>
        <end position="100"/>
    </location>
</feature>
<keyword evidence="10" id="KW-1185">Reference proteome</keyword>
<proteinExistence type="inferred from homology"/>
<reference evidence="9 10" key="1">
    <citation type="submission" date="2020-07" db="EMBL/GenBank/DDBJ databases">
        <title>Thermogemmata thermophila gen. nov., sp. nov., a novel moderate thermophilic planctomycete from a Kamchatka hot spring.</title>
        <authorList>
            <person name="Elcheninov A.G."/>
            <person name="Podosokorskaya O.A."/>
            <person name="Kovaleva O.L."/>
            <person name="Novikov A."/>
            <person name="Bonch-Osmolovskaya E.A."/>
            <person name="Toshchakov S.V."/>
            <person name="Kublanov I.V."/>
        </authorList>
    </citation>
    <scope>NUCLEOTIDE SEQUENCE [LARGE SCALE GENOMIC DNA]</scope>
    <source>
        <strain evidence="9 10">2918</strain>
    </source>
</reference>
<dbReference type="EMBL" id="JACEFB010000001">
    <property type="protein sequence ID" value="MBA2224633.1"/>
    <property type="molecule type" value="Genomic_DNA"/>
</dbReference>
<dbReference type="GO" id="GO:0022857">
    <property type="term" value="F:transmembrane transporter activity"/>
    <property type="evidence" value="ECO:0007669"/>
    <property type="project" value="InterPro"/>
</dbReference>
<organism evidence="9 10">
    <name type="scientific">Thermogemmata fonticola</name>
    <dbReference type="NCBI Taxonomy" id="2755323"/>
    <lineage>
        <taxon>Bacteria</taxon>
        <taxon>Pseudomonadati</taxon>
        <taxon>Planctomycetota</taxon>
        <taxon>Planctomycetia</taxon>
        <taxon>Gemmatales</taxon>
        <taxon>Gemmataceae</taxon>
        <taxon>Thermogemmata</taxon>
    </lineage>
</organism>
<evidence type="ECO:0000256" key="1">
    <source>
        <dbReference type="ARBA" id="ARBA00004162"/>
    </source>
</evidence>
<keyword evidence="4 7" id="KW-0812">Transmembrane</keyword>
<dbReference type="GO" id="GO:0015031">
    <property type="term" value="P:protein transport"/>
    <property type="evidence" value="ECO:0007669"/>
    <property type="project" value="UniProtKB-KW"/>
</dbReference>
<dbReference type="InterPro" id="IPR003400">
    <property type="entry name" value="ExbD"/>
</dbReference>
<dbReference type="AlphaFoldDB" id="A0A7V9AA48"/>
<comment type="subcellular location">
    <subcellularLocation>
        <location evidence="1">Cell membrane</location>
        <topology evidence="1">Single-pass membrane protein</topology>
    </subcellularLocation>
    <subcellularLocation>
        <location evidence="7">Cell membrane</location>
        <topology evidence="7">Single-pass type II membrane protein</topology>
    </subcellularLocation>
</comment>
<evidence type="ECO:0000313" key="9">
    <source>
        <dbReference type="EMBL" id="MBA2224633.1"/>
    </source>
</evidence>
<dbReference type="Proteomes" id="UP000542342">
    <property type="component" value="Unassembled WGS sequence"/>
</dbReference>
<evidence type="ECO:0000256" key="8">
    <source>
        <dbReference type="SAM" id="Phobius"/>
    </source>
</evidence>